<organism evidence="1 2">
    <name type="scientific">Roseomonas fluvialis</name>
    <dbReference type="NCBI Taxonomy" id="1750527"/>
    <lineage>
        <taxon>Bacteria</taxon>
        <taxon>Pseudomonadati</taxon>
        <taxon>Pseudomonadota</taxon>
        <taxon>Alphaproteobacteria</taxon>
        <taxon>Acetobacterales</taxon>
        <taxon>Roseomonadaceae</taxon>
        <taxon>Roseomonas</taxon>
    </lineage>
</organism>
<dbReference type="InterPro" id="IPR029063">
    <property type="entry name" value="SAM-dependent_MTases_sf"/>
</dbReference>
<dbReference type="Proteomes" id="UP000831327">
    <property type="component" value="Chromosome"/>
</dbReference>
<dbReference type="RefSeq" id="WP_244407005.1">
    <property type="nucleotide sequence ID" value="NZ_AP025637.1"/>
</dbReference>
<keyword evidence="2" id="KW-1185">Reference proteome</keyword>
<reference evidence="1 2" key="1">
    <citation type="journal article" date="2016" name="Microbes Environ.">
        <title>Phylogenetically diverse aerobic anoxygenic phototrophic bacteria isolated from epilithic biofilms in Tama river, Japan.</title>
        <authorList>
            <person name="Hirose S."/>
            <person name="Matsuura K."/>
            <person name="Haruta S."/>
        </authorList>
    </citation>
    <scope>NUCLEOTIDE SEQUENCE [LARGE SCALE GENOMIC DNA]</scope>
    <source>
        <strain evidence="1 2">S08</strain>
    </source>
</reference>
<gene>
    <name evidence="1" type="ORF">Rmf_27470</name>
</gene>
<dbReference type="SUPFAM" id="SSF53335">
    <property type="entry name" value="S-adenosyl-L-methionine-dependent methyltransferases"/>
    <property type="match status" value="1"/>
</dbReference>
<dbReference type="Gene3D" id="3.40.50.150">
    <property type="entry name" value="Vaccinia Virus protein VP39"/>
    <property type="match status" value="1"/>
</dbReference>
<evidence type="ECO:0000313" key="1">
    <source>
        <dbReference type="EMBL" id="BDG72818.1"/>
    </source>
</evidence>
<accession>A0ABN6P4H4</accession>
<dbReference type="EMBL" id="AP025637">
    <property type="protein sequence ID" value="BDG72818.1"/>
    <property type="molecule type" value="Genomic_DNA"/>
</dbReference>
<evidence type="ECO:0008006" key="3">
    <source>
        <dbReference type="Google" id="ProtNLM"/>
    </source>
</evidence>
<proteinExistence type="predicted"/>
<dbReference type="Pfam" id="PF13578">
    <property type="entry name" value="Methyltransf_24"/>
    <property type="match status" value="1"/>
</dbReference>
<evidence type="ECO:0000313" key="2">
    <source>
        <dbReference type="Proteomes" id="UP000831327"/>
    </source>
</evidence>
<protein>
    <recommendedName>
        <fullName evidence="3">Class I SAM-dependent methyltransferase</fullName>
    </recommendedName>
</protein>
<sequence>MPDKKWYPDSLKVGAQGTSSTYRFLESIYKKHDEFSYAEFGVYRGDTARNVAERFPNATLHLFDYQETIDEAIIKLSKYQNKIFYYGNSQKYHDSYNWHLGKILKNNPHTTIFDYCFLDGAHTFSIDALTYFLCDMLLKRGGHIDFDDYAWRLRGSSLDPRKVPSIAEQYTDEQIDAYQVKMIVDNIVRPSGKYREVVKNKIFQKL</sequence>
<name>A0ABN6P4H4_9PROT</name>